<evidence type="ECO:0000313" key="1">
    <source>
        <dbReference type="EMBL" id="QJA50290.1"/>
    </source>
</evidence>
<protein>
    <submittedName>
        <fullName evidence="1">Uncharacterized protein</fullName>
    </submittedName>
</protein>
<gene>
    <name evidence="2" type="ORF">MM415A01285_0003</name>
    <name evidence="3" type="ORF">MM415B02305_0005</name>
    <name evidence="1" type="ORF">TM448A01694_0004</name>
    <name evidence="4" type="ORF">TM448B00948_0007</name>
</gene>
<accession>A0A6H1ZSW4</accession>
<dbReference type="EMBL" id="MT142545">
    <property type="protein sequence ID" value="QJA84976.1"/>
    <property type="molecule type" value="Genomic_DNA"/>
</dbReference>
<dbReference type="EMBL" id="MT144677">
    <property type="protein sequence ID" value="QJH97197.1"/>
    <property type="molecule type" value="Genomic_DNA"/>
</dbReference>
<organism evidence="1">
    <name type="scientific">viral metagenome</name>
    <dbReference type="NCBI Taxonomy" id="1070528"/>
    <lineage>
        <taxon>unclassified sequences</taxon>
        <taxon>metagenomes</taxon>
        <taxon>organismal metagenomes</taxon>
    </lineage>
</organism>
<dbReference type="AlphaFoldDB" id="A0A6H1ZSW4"/>
<proteinExistence type="predicted"/>
<dbReference type="EMBL" id="MT142288">
    <property type="protein sequence ID" value="QJA77533.1"/>
    <property type="molecule type" value="Genomic_DNA"/>
</dbReference>
<reference evidence="1" key="1">
    <citation type="submission" date="2020-03" db="EMBL/GenBank/DDBJ databases">
        <title>The deep terrestrial virosphere.</title>
        <authorList>
            <person name="Holmfeldt K."/>
            <person name="Nilsson E."/>
            <person name="Simone D."/>
            <person name="Lopez-Fernandez M."/>
            <person name="Wu X."/>
            <person name="de Brujin I."/>
            <person name="Lundin D."/>
            <person name="Andersson A."/>
            <person name="Bertilsson S."/>
            <person name="Dopson M."/>
        </authorList>
    </citation>
    <scope>NUCLEOTIDE SEQUENCE</scope>
    <source>
        <strain evidence="2">MM415A01285</strain>
        <strain evidence="3">MM415B02305</strain>
        <strain evidence="1">TM448A01694</strain>
        <strain evidence="4">TM448B00948</strain>
    </source>
</reference>
<dbReference type="EMBL" id="MT144186">
    <property type="protein sequence ID" value="QJA50290.1"/>
    <property type="molecule type" value="Genomic_DNA"/>
</dbReference>
<evidence type="ECO:0000313" key="2">
    <source>
        <dbReference type="EMBL" id="QJA77533.1"/>
    </source>
</evidence>
<evidence type="ECO:0000313" key="3">
    <source>
        <dbReference type="EMBL" id="QJA84976.1"/>
    </source>
</evidence>
<evidence type="ECO:0000313" key="4">
    <source>
        <dbReference type="EMBL" id="QJH97197.1"/>
    </source>
</evidence>
<sequence length="325" mass="36720">MSDGNTFLEYLNDILKQEKDQSAKSGSIVVQDKLAYEFGDIGACELAKKTLLLRKTASIQTVASQRTYNLPPDYIRMVVHKNFRIPVIRYTKDGETDGVFIEQGSYQDFWAYDTDQTEDVPGCFDILPYNTSDLSAITGTTSAAGAESDGESTLTEAGKLFTTTNLVYPRYRVHNTTKKYHGIVLAVSSAAALNTAMFKDKACMGWGNGELYRIQSTGNYKLIFDYATLNADDTIDIEYYCLPSPVFSPYGVWGFQDPEYTFAIACYAAWLFKFRSTKESVKFNMESLTSDKLYLMFGKYVDDALADKTERYYFPRLNQDLLDVM</sequence>
<name>A0A6H1ZSW4_9ZZZZ</name>